<dbReference type="InParanoid" id="A0A067RDA1"/>
<dbReference type="AlphaFoldDB" id="A0A067RDA1"/>
<keyword evidence="2" id="KW-1185">Reference proteome</keyword>
<accession>A0A067RDA1</accession>
<name>A0A067RDA1_ZOONE</name>
<dbReference type="STRING" id="136037.A0A067RDA1"/>
<proteinExistence type="predicted"/>
<sequence>MPKVKCSESAKLRGSVKDFCEEYFISDGIILFYKLCEVKVTAGKGFNVQPHCDTAKHKNNLSQQTSHQSDQRLLFDITATPSPSNKTSEFSNDLCEMMASAN</sequence>
<gene>
    <name evidence="1" type="ORF">L798_08002</name>
</gene>
<evidence type="ECO:0000313" key="2">
    <source>
        <dbReference type="Proteomes" id="UP000027135"/>
    </source>
</evidence>
<organism evidence="1 2">
    <name type="scientific">Zootermopsis nevadensis</name>
    <name type="common">Dampwood termite</name>
    <dbReference type="NCBI Taxonomy" id="136037"/>
    <lineage>
        <taxon>Eukaryota</taxon>
        <taxon>Metazoa</taxon>
        <taxon>Ecdysozoa</taxon>
        <taxon>Arthropoda</taxon>
        <taxon>Hexapoda</taxon>
        <taxon>Insecta</taxon>
        <taxon>Pterygota</taxon>
        <taxon>Neoptera</taxon>
        <taxon>Polyneoptera</taxon>
        <taxon>Dictyoptera</taxon>
        <taxon>Blattodea</taxon>
        <taxon>Blattoidea</taxon>
        <taxon>Termitoidae</taxon>
        <taxon>Termopsidae</taxon>
        <taxon>Zootermopsis</taxon>
    </lineage>
</organism>
<protein>
    <submittedName>
        <fullName evidence="1">Uncharacterized protein</fullName>
    </submittedName>
</protein>
<reference evidence="1 2" key="1">
    <citation type="journal article" date="2014" name="Nat. Commun.">
        <title>Molecular traces of alternative social organization in a termite genome.</title>
        <authorList>
            <person name="Terrapon N."/>
            <person name="Li C."/>
            <person name="Robertson H.M."/>
            <person name="Ji L."/>
            <person name="Meng X."/>
            <person name="Booth W."/>
            <person name="Chen Z."/>
            <person name="Childers C.P."/>
            <person name="Glastad K.M."/>
            <person name="Gokhale K."/>
            <person name="Gowin J."/>
            <person name="Gronenberg W."/>
            <person name="Hermansen R.A."/>
            <person name="Hu H."/>
            <person name="Hunt B.G."/>
            <person name="Huylmans A.K."/>
            <person name="Khalil S.M."/>
            <person name="Mitchell R.D."/>
            <person name="Munoz-Torres M.C."/>
            <person name="Mustard J.A."/>
            <person name="Pan H."/>
            <person name="Reese J.T."/>
            <person name="Scharf M.E."/>
            <person name="Sun F."/>
            <person name="Vogel H."/>
            <person name="Xiao J."/>
            <person name="Yang W."/>
            <person name="Yang Z."/>
            <person name="Yang Z."/>
            <person name="Zhou J."/>
            <person name="Zhu J."/>
            <person name="Brent C.S."/>
            <person name="Elsik C.G."/>
            <person name="Goodisman M.A."/>
            <person name="Liberles D.A."/>
            <person name="Roe R.M."/>
            <person name="Vargo E.L."/>
            <person name="Vilcinskas A."/>
            <person name="Wang J."/>
            <person name="Bornberg-Bauer E."/>
            <person name="Korb J."/>
            <person name="Zhang G."/>
            <person name="Liebig J."/>
        </authorList>
    </citation>
    <scope>NUCLEOTIDE SEQUENCE [LARGE SCALE GENOMIC DNA]</scope>
    <source>
        <tissue evidence="1">Whole organism</tissue>
    </source>
</reference>
<dbReference type="Proteomes" id="UP000027135">
    <property type="component" value="Unassembled WGS sequence"/>
</dbReference>
<dbReference type="EMBL" id="KK852713">
    <property type="protein sequence ID" value="KDR17926.1"/>
    <property type="molecule type" value="Genomic_DNA"/>
</dbReference>
<evidence type="ECO:0000313" key="1">
    <source>
        <dbReference type="EMBL" id="KDR17926.1"/>
    </source>
</evidence>
<dbReference type="OMA" id="NDLCEMM"/>